<evidence type="ECO:0000259" key="7">
    <source>
        <dbReference type="Pfam" id="PF19290"/>
    </source>
</evidence>
<dbReference type="Gene3D" id="3.30.2290.10">
    <property type="entry name" value="PmbA/TldD superfamily"/>
    <property type="match status" value="1"/>
</dbReference>
<dbReference type="KEGG" id="smr:Smar_1348"/>
<sequence length="460" mass="51277">MLTEDELSKLINYGLEKGADFIDIRIEDYVEISITIRDYIVDEVSSTIMTGAGIRVLYNGGLGFASTNNLSWDNMVKTLESALKIAKLLSSKTNVKLTILPARHDIVQSKLEEDPRSVSPEQKINDLLKLSKEVLSRNEAIKTITTRYKDITGRTIYVSSEDRFIEQHYNYTWLYSWVTGRENDVVASARTELGTRKGYVIFNKYPQEEIADTLVKRVLNQLKAVTPKGGLYPAILAPEVVGVFAHEAFGHLAEADLTVSGSILADKLGKKIVSELVTIVDDPTIPDAYGTFKYDDEGVETRPVKIVEDGVLKELMVDRKFSAMLNMKPTGNARAEDYNVPPLIRMRTTYIAPRDMSLEELLEDIKYGYYLVSFRGGQANLDGTFQVGIQEAYEIVNGEIGRPVRNMSISGNTIDTLKYVSGVGKDFQYFYGRCGKGQTAYVSDGGPHIRVDKILIGGAK</sequence>
<keyword evidence="4" id="KW-0482">Metalloprotease</keyword>
<dbReference type="GO" id="GO:0005829">
    <property type="term" value="C:cytosol"/>
    <property type="evidence" value="ECO:0007669"/>
    <property type="project" value="TreeGrafter"/>
</dbReference>
<evidence type="ECO:0000256" key="3">
    <source>
        <dbReference type="ARBA" id="ARBA00022801"/>
    </source>
</evidence>
<organism evidence="8 9">
    <name type="scientific">Staphylothermus marinus (strain ATCC 43588 / DSM 3639 / JCM 9404 / F1)</name>
    <dbReference type="NCBI Taxonomy" id="399550"/>
    <lineage>
        <taxon>Archaea</taxon>
        <taxon>Thermoproteota</taxon>
        <taxon>Thermoprotei</taxon>
        <taxon>Desulfurococcales</taxon>
        <taxon>Desulfurococcaceae</taxon>
        <taxon>Staphylothermus</taxon>
    </lineage>
</organism>
<dbReference type="eggNOG" id="arCOG00321">
    <property type="taxonomic scope" value="Archaea"/>
</dbReference>
<proteinExistence type="inferred from homology"/>
<gene>
    <name evidence="8" type="ordered locus">Smar_1348</name>
</gene>
<reference evidence="8 9" key="2">
    <citation type="journal article" date="2009" name="Stand. Genomic Sci.">
        <title>Complete genome sequence of Staphylothermus marinus Stetter and Fiala 1986 type strain F1.</title>
        <authorList>
            <person name="Anderson I.J."/>
            <person name="Sun H."/>
            <person name="Lapidus A."/>
            <person name="Copeland A."/>
            <person name="Glavina Del Rio T."/>
            <person name="Tice H."/>
            <person name="Dalin E."/>
            <person name="Lucas S."/>
            <person name="Barry K."/>
            <person name="Land M."/>
            <person name="Richardson P."/>
            <person name="Huber H."/>
            <person name="Kyrpides N.C."/>
        </authorList>
    </citation>
    <scope>NUCLEOTIDE SEQUENCE [LARGE SCALE GENOMIC DNA]</scope>
    <source>
        <strain evidence="9">ATCC 43588 / DSM 3639 / JCM 9404 / F1</strain>
    </source>
</reference>
<evidence type="ECO:0000256" key="4">
    <source>
        <dbReference type="ARBA" id="ARBA00023049"/>
    </source>
</evidence>
<dbReference type="PIRSF" id="PIRSF004919">
    <property type="entry name" value="TldD"/>
    <property type="match status" value="1"/>
</dbReference>
<name>A3DP79_STAMF</name>
<evidence type="ECO:0000259" key="5">
    <source>
        <dbReference type="Pfam" id="PF01523"/>
    </source>
</evidence>
<feature type="domain" description="Metalloprotease TldD/E C-terminal" evidence="6">
    <location>
        <begin position="230"/>
        <end position="458"/>
    </location>
</feature>
<dbReference type="HOGENOM" id="CLU_026425_1_2_2"/>
<feature type="domain" description="Metalloprotease TldD/E N-terminal" evidence="5">
    <location>
        <begin position="23"/>
        <end position="86"/>
    </location>
</feature>
<keyword evidence="3" id="KW-0378">Hydrolase</keyword>
<dbReference type="GO" id="GO:0008237">
    <property type="term" value="F:metallopeptidase activity"/>
    <property type="evidence" value="ECO:0007669"/>
    <property type="project" value="UniProtKB-KW"/>
</dbReference>
<dbReference type="InterPro" id="IPR035068">
    <property type="entry name" value="TldD/PmbA_N"/>
</dbReference>
<dbReference type="Pfam" id="PF19289">
    <property type="entry name" value="PmbA_TldD_3rd"/>
    <property type="match status" value="1"/>
</dbReference>
<comment type="similarity">
    <text evidence="1">Belongs to the peptidase U62 family.</text>
</comment>
<dbReference type="InterPro" id="IPR045570">
    <property type="entry name" value="Metalloprtase-TldD/E_cen_dom"/>
</dbReference>
<dbReference type="Pfam" id="PF01523">
    <property type="entry name" value="PmbA_TldD_1st"/>
    <property type="match status" value="1"/>
</dbReference>
<dbReference type="Proteomes" id="UP000000254">
    <property type="component" value="Chromosome"/>
</dbReference>
<dbReference type="InterPro" id="IPR051463">
    <property type="entry name" value="Peptidase_U62_metallo"/>
</dbReference>
<dbReference type="GeneID" id="4906924"/>
<keyword evidence="2" id="KW-0645">Protease</keyword>
<evidence type="ECO:0000313" key="8">
    <source>
        <dbReference type="EMBL" id="ABN70439.1"/>
    </source>
</evidence>
<keyword evidence="9" id="KW-1185">Reference proteome</keyword>
<dbReference type="InterPro" id="IPR002510">
    <property type="entry name" value="Metalloprtase-TldD/E_N"/>
</dbReference>
<evidence type="ECO:0000256" key="2">
    <source>
        <dbReference type="ARBA" id="ARBA00022670"/>
    </source>
</evidence>
<dbReference type="AlphaFoldDB" id="A3DP79"/>
<dbReference type="InterPro" id="IPR025502">
    <property type="entry name" value="TldD"/>
</dbReference>
<feature type="domain" description="Metalloprotease TldD/E central" evidence="7">
    <location>
        <begin position="113"/>
        <end position="222"/>
    </location>
</feature>
<dbReference type="GO" id="GO:0006508">
    <property type="term" value="P:proteolysis"/>
    <property type="evidence" value="ECO:0007669"/>
    <property type="project" value="UniProtKB-KW"/>
</dbReference>
<evidence type="ECO:0000259" key="6">
    <source>
        <dbReference type="Pfam" id="PF19289"/>
    </source>
</evidence>
<dbReference type="STRING" id="399550.Smar_1348"/>
<evidence type="ECO:0000256" key="1">
    <source>
        <dbReference type="ARBA" id="ARBA00005836"/>
    </source>
</evidence>
<dbReference type="PANTHER" id="PTHR30624:SF0">
    <property type="entry name" value="METALLOPROTEASE SLR0863"/>
    <property type="match status" value="1"/>
</dbReference>
<evidence type="ECO:0000313" key="9">
    <source>
        <dbReference type="Proteomes" id="UP000000254"/>
    </source>
</evidence>
<dbReference type="RefSeq" id="WP_011839633.1">
    <property type="nucleotide sequence ID" value="NC_009033.1"/>
</dbReference>
<dbReference type="InterPro" id="IPR036059">
    <property type="entry name" value="TldD/PmbA_sf"/>
</dbReference>
<dbReference type="Pfam" id="PF19290">
    <property type="entry name" value="PmbA_TldD_2nd"/>
    <property type="match status" value="1"/>
</dbReference>
<dbReference type="OrthoDB" id="98233at2157"/>
<dbReference type="PANTHER" id="PTHR30624">
    <property type="entry name" value="UNCHARACTERIZED PROTEIN TLDD AND PMBA"/>
    <property type="match status" value="1"/>
</dbReference>
<reference evidence="9" key="1">
    <citation type="journal article" date="2009" name="BMC Genomics">
        <title>The complete genome sequence of Staphylothermus marinus reveals differences in sulfur metabolism among heterotrophic Crenarchaeota.</title>
        <authorList>
            <person name="Anderson I.J."/>
            <person name="Dharmarajan L."/>
            <person name="Rodriguez J."/>
            <person name="Hooper S."/>
            <person name="Porat I."/>
            <person name="Ulrich L.E."/>
            <person name="Elkins J.G."/>
            <person name="Mavromatis K."/>
            <person name="Sun H."/>
            <person name="Land M."/>
            <person name="Lapidus A."/>
            <person name="Lucas S."/>
            <person name="Barry K."/>
            <person name="Huber H."/>
            <person name="Zhulin I.B."/>
            <person name="Whitman W.B."/>
            <person name="Mukhopadhyay B."/>
            <person name="Woese C."/>
            <person name="Bristow J."/>
            <person name="Kyrpides N."/>
        </authorList>
    </citation>
    <scope>NUCLEOTIDE SEQUENCE [LARGE SCALE GENOMIC DNA]</scope>
    <source>
        <strain evidence="9">ATCC 43588 / DSM 3639 / JCM 9404 / F1</strain>
    </source>
</reference>
<dbReference type="InterPro" id="IPR045569">
    <property type="entry name" value="Metalloprtase-TldD/E_C"/>
</dbReference>
<dbReference type="EMBL" id="CP000575">
    <property type="protein sequence ID" value="ABN70439.1"/>
    <property type="molecule type" value="Genomic_DNA"/>
</dbReference>
<protein>
    <submittedName>
        <fullName evidence="8">Peptidase U62, modulator of DNA gyrase</fullName>
    </submittedName>
</protein>
<accession>A3DP79</accession>
<dbReference type="SUPFAM" id="SSF111283">
    <property type="entry name" value="Putative modulator of DNA gyrase, PmbA/TldD"/>
    <property type="match status" value="1"/>
</dbReference>